<dbReference type="OMA" id="GTMQYNQ"/>
<evidence type="ECO:0000256" key="3">
    <source>
        <dbReference type="SAM" id="MobiDB-lite"/>
    </source>
</evidence>
<feature type="region of interest" description="Disordered" evidence="3">
    <location>
        <begin position="1"/>
        <end position="27"/>
    </location>
</feature>
<dbReference type="InParanoid" id="A0A0V0QTV4"/>
<dbReference type="AlphaFoldDB" id="A0A0V0QTV4"/>
<feature type="coiled-coil region" evidence="2">
    <location>
        <begin position="760"/>
        <end position="862"/>
    </location>
</feature>
<feature type="coiled-coil region" evidence="2">
    <location>
        <begin position="591"/>
        <end position="639"/>
    </location>
</feature>
<evidence type="ECO:0000313" key="5">
    <source>
        <dbReference type="EMBL" id="KRX05827.1"/>
    </source>
</evidence>
<dbReference type="Pfam" id="PF21771">
    <property type="entry name" value="CFAP58_CC"/>
    <property type="match status" value="1"/>
</dbReference>
<dbReference type="Proteomes" id="UP000054937">
    <property type="component" value="Unassembled WGS sequence"/>
</dbReference>
<feature type="region of interest" description="Disordered" evidence="3">
    <location>
        <begin position="883"/>
        <end position="907"/>
    </location>
</feature>
<feature type="domain" description="Cilia- and flagella-associated protein 58 central coiled coil" evidence="4">
    <location>
        <begin position="409"/>
        <end position="694"/>
    </location>
</feature>
<dbReference type="GO" id="GO:0005856">
    <property type="term" value="C:cytoskeleton"/>
    <property type="evidence" value="ECO:0007669"/>
    <property type="project" value="TreeGrafter"/>
</dbReference>
<proteinExistence type="predicted"/>
<dbReference type="OrthoDB" id="264785at2759"/>
<feature type="coiled-coil region" evidence="2">
    <location>
        <begin position="668"/>
        <end position="733"/>
    </location>
</feature>
<evidence type="ECO:0000256" key="1">
    <source>
        <dbReference type="ARBA" id="ARBA00023054"/>
    </source>
</evidence>
<sequence length="907" mass="107827">MSENPENLEKKKQEQQVLSPQVSNQNTLQQQNAQLEALITDPNAIAQVEKDNEYIENLLKDIPELELFKVKYNNLYSALQGGYSNEQRYMKQCKEYAMELASLNAKLQGVTEMTQSNDENLLQQKEKLEEIKLNVQRENQKISEHKDKIQKQKDQFIDLEQSKNEQIRLAELEQQKILNEQKKQYEELKKNLEQQMQKMEELNEDTLMVDREYELKLEQNKKLNKEVEDISQKIEEINQLITNAKEEQDEIQLKIKEVELEQNEVNALLSEKEEILRKKKEEYEKLPIEKDKLQSKKDELNQKVKQLDKDLKRAERINQETQEKQGKIVLEIDENSKLNEELKLQVFDLEKTNQGLVKTQIALSKLINNLKNERDDLQRELDHQIQLEKTNQDDLDKYKKERDKYQEEINILQRDKKDIDKELKDVQDRDHAIDGDIIQQLNRQRKLQNQINAYKHETDRLRNVITQLQKEQEKYGIEASQAHAKYYQTIEEVKIKNSQITELQKKNAEVEAKLKHQQNLYEAVRSDRNLYSKNLLESQDEIDELQKKYTRMTHQVDQFKEEIKQKDASLVKEDFEFNKIVEENKTTKLQKKRIKKAIKSTEEVIKSQEQHTSRLKYVIQEAKQEKQRNSKDLDMVINERDILGTQLIKRNQELNVLYEKIKLSQSNLAKGEIFYREKQKELESLKEELTVLINELKGTNDQTSCTDDLSKEINKLDKDILQAKTRVKALADELENPLNIHRWRKLEATDQELFEKILKIQTLQRRLIAKTEEVKEKDNLIKEKEKLFMELKNILARQPGAEIHQQLAQYKESLKEKQGSMKKMNAQLKQAIDSVDLLKFENNRLRGEIQKMKQQYFQKRREQDLSAKSNNYDQQYQYNNPAGGIIYDQYNPEHNPDLIQNQEPAPM</sequence>
<evidence type="ECO:0000256" key="2">
    <source>
        <dbReference type="SAM" id="Coils"/>
    </source>
</evidence>
<gene>
    <name evidence="5" type="ORF">PPERSA_02359</name>
</gene>
<keyword evidence="1 2" id="KW-0175">Coiled coil</keyword>
<accession>A0A0V0QTV4</accession>
<feature type="coiled-coil region" evidence="2">
    <location>
        <begin position="360"/>
        <end position="562"/>
    </location>
</feature>
<dbReference type="InterPro" id="IPR049270">
    <property type="entry name" value="CFAP58_CC"/>
</dbReference>
<protein>
    <recommendedName>
        <fullName evidence="4">Cilia- and flagella-associated protein 58 central coiled coil domain-containing protein</fullName>
    </recommendedName>
</protein>
<dbReference type="PANTHER" id="PTHR32083">
    <property type="entry name" value="CILIA AND FLAGELLA-ASSOCIATED PROTEIN 58-RELATED"/>
    <property type="match status" value="1"/>
</dbReference>
<organism evidence="5 6">
    <name type="scientific">Pseudocohnilembus persalinus</name>
    <name type="common">Ciliate</name>
    <dbReference type="NCBI Taxonomy" id="266149"/>
    <lineage>
        <taxon>Eukaryota</taxon>
        <taxon>Sar</taxon>
        <taxon>Alveolata</taxon>
        <taxon>Ciliophora</taxon>
        <taxon>Intramacronucleata</taxon>
        <taxon>Oligohymenophorea</taxon>
        <taxon>Scuticociliatia</taxon>
        <taxon>Philasterida</taxon>
        <taxon>Pseudocohnilembidae</taxon>
        <taxon>Pseudocohnilembus</taxon>
    </lineage>
</organism>
<evidence type="ECO:0000313" key="6">
    <source>
        <dbReference type="Proteomes" id="UP000054937"/>
    </source>
</evidence>
<comment type="caution">
    <text evidence="5">The sequence shown here is derived from an EMBL/GenBank/DDBJ whole genome shotgun (WGS) entry which is preliminary data.</text>
</comment>
<feature type="coiled-coil region" evidence="2">
    <location>
        <begin position="118"/>
        <end position="324"/>
    </location>
</feature>
<dbReference type="EMBL" id="LDAU01000104">
    <property type="protein sequence ID" value="KRX05827.1"/>
    <property type="molecule type" value="Genomic_DNA"/>
</dbReference>
<evidence type="ECO:0000259" key="4">
    <source>
        <dbReference type="Pfam" id="PF21771"/>
    </source>
</evidence>
<feature type="compositionally biased region" description="Polar residues" evidence="3">
    <location>
        <begin position="898"/>
        <end position="907"/>
    </location>
</feature>
<name>A0A0V0QTV4_PSEPJ</name>
<reference evidence="5 6" key="1">
    <citation type="journal article" date="2015" name="Sci. Rep.">
        <title>Genome of the facultative scuticociliatosis pathogen Pseudocohnilembus persalinus provides insight into its virulence through horizontal gene transfer.</title>
        <authorList>
            <person name="Xiong J."/>
            <person name="Wang G."/>
            <person name="Cheng J."/>
            <person name="Tian M."/>
            <person name="Pan X."/>
            <person name="Warren A."/>
            <person name="Jiang C."/>
            <person name="Yuan D."/>
            <person name="Miao W."/>
        </authorList>
    </citation>
    <scope>NUCLEOTIDE SEQUENCE [LARGE SCALE GENOMIC DNA]</scope>
    <source>
        <strain evidence="5">36N120E</strain>
    </source>
</reference>
<keyword evidence="6" id="KW-1185">Reference proteome</keyword>
<dbReference type="PANTHER" id="PTHR32083:SF0">
    <property type="entry name" value="CILIA AND FLAGELLA-ASSOCIATED PROTEIN 58"/>
    <property type="match status" value="1"/>
</dbReference>